<dbReference type="EMBL" id="KN833041">
    <property type="protein sequence ID" value="KIM75888.1"/>
    <property type="molecule type" value="Genomic_DNA"/>
</dbReference>
<feature type="compositionally biased region" description="Polar residues" evidence="1">
    <location>
        <begin position="155"/>
        <end position="173"/>
    </location>
</feature>
<feature type="compositionally biased region" description="Polar residues" evidence="1">
    <location>
        <begin position="43"/>
        <end position="58"/>
    </location>
</feature>
<evidence type="ECO:0000256" key="1">
    <source>
        <dbReference type="SAM" id="MobiDB-lite"/>
    </source>
</evidence>
<evidence type="ECO:0000313" key="2">
    <source>
        <dbReference type="EMBL" id="KIM71406.1"/>
    </source>
</evidence>
<dbReference type="HOGENOM" id="CLU_1548205_0_0_1"/>
<feature type="region of interest" description="Disordered" evidence="1">
    <location>
        <begin position="1"/>
        <end position="173"/>
    </location>
</feature>
<sequence length="173" mass="18472">MDPNRPKNNRPDPNRVKSSSFPNVPRNPPNRTATGSFYDMRGSTFTSAGRDVVNNTYNGAAPRHTGDIYYQQPQPYPPFPPTGYPSPNTNPMSQWSGSDDSPTSSGYASPTTNPMPQWSGNLPSAATQPIPNTTPTTSAATTPGTQPPSAGIFSEPSTSDDIMNTNVPENAPE</sequence>
<keyword evidence="4" id="KW-1185">Reference proteome</keyword>
<evidence type="ECO:0000313" key="4">
    <source>
        <dbReference type="Proteomes" id="UP000054166"/>
    </source>
</evidence>
<proteinExistence type="predicted"/>
<protein>
    <submittedName>
        <fullName evidence="3">Uncharacterized protein</fullName>
    </submittedName>
</protein>
<reference evidence="3" key="3">
    <citation type="submission" date="2015-02" db="EMBL/GenBank/DDBJ databases">
        <title>Evolutionary Origins and Diversification of the Mycorrhizal Mutualists.</title>
        <authorList>
            <consortium name="DOE Joint Genome Institute"/>
            <consortium name="Mycorrhizal Genomics Consortium"/>
            <person name="Kohler A."/>
            <person name="Kuo A."/>
            <person name="Nagy L.G."/>
            <person name="Floudas D."/>
            <person name="Copeland A."/>
            <person name="Barry K.W."/>
            <person name="Cichocki N."/>
            <person name="Veneault-Fourrey C."/>
            <person name="LaButti K."/>
            <person name="Lindquist E.A."/>
            <person name="Lipzen A."/>
            <person name="Lundell T."/>
            <person name="Morin E."/>
            <person name="Murat C."/>
            <person name="Riley R."/>
            <person name="Ohm R."/>
            <person name="Sun H."/>
            <person name="Tunlid A."/>
            <person name="Henrissat B."/>
            <person name="Grigoriev I.V."/>
            <person name="Hibbett D.S."/>
            <person name="Martin F."/>
        </authorList>
    </citation>
    <scope>NUCLEOTIDE SEQUENCE</scope>
    <source>
        <strain evidence="3 4">F 1598</strain>
    </source>
</reference>
<evidence type="ECO:0000313" key="3">
    <source>
        <dbReference type="EMBL" id="KIM75888.1"/>
    </source>
</evidence>
<dbReference type="Proteomes" id="UP000054166">
    <property type="component" value="Unassembled WGS sequence"/>
</dbReference>
<reference evidence="4" key="2">
    <citation type="submission" date="2015-01" db="EMBL/GenBank/DDBJ databases">
        <title>Evolutionary Origins and Diversification of the Mycorrhizal Mutualists.</title>
        <authorList>
            <consortium name="DOE Joint Genome Institute"/>
            <consortium name="Mycorrhizal Genomics Consortium"/>
            <person name="Kohler A."/>
            <person name="Kuo A."/>
            <person name="Nagy L.G."/>
            <person name="Floudas D."/>
            <person name="Copeland A."/>
            <person name="Barry K.W."/>
            <person name="Cichocki N."/>
            <person name="Veneault-Fourrey C."/>
            <person name="LaButti K."/>
            <person name="Lindquist E.A."/>
            <person name="Lipzen A."/>
            <person name="Lundell T."/>
            <person name="Morin E."/>
            <person name="Murat C."/>
            <person name="Riley R."/>
            <person name="Ohm R."/>
            <person name="Sun H."/>
            <person name="Tunlid A."/>
            <person name="Henrissat B."/>
            <person name="Grigoriev I.V."/>
            <person name="Hibbett D.S."/>
            <person name="Martin F."/>
        </authorList>
    </citation>
    <scope>NUCLEOTIDE SEQUENCE [LARGE SCALE GENOMIC DNA]</scope>
    <source>
        <strain evidence="2 4">F 1598</strain>
    </source>
</reference>
<feature type="compositionally biased region" description="Low complexity" evidence="1">
    <location>
        <begin position="133"/>
        <end position="151"/>
    </location>
</feature>
<dbReference type="AlphaFoldDB" id="A0A0C3APP6"/>
<feature type="compositionally biased region" description="Pro residues" evidence="1">
    <location>
        <begin position="74"/>
        <end position="84"/>
    </location>
</feature>
<organism evidence="3 4">
    <name type="scientific">Piloderma croceum (strain F 1598)</name>
    <dbReference type="NCBI Taxonomy" id="765440"/>
    <lineage>
        <taxon>Eukaryota</taxon>
        <taxon>Fungi</taxon>
        <taxon>Dikarya</taxon>
        <taxon>Basidiomycota</taxon>
        <taxon>Agaricomycotina</taxon>
        <taxon>Agaricomycetes</taxon>
        <taxon>Agaricomycetidae</taxon>
        <taxon>Atheliales</taxon>
        <taxon>Atheliaceae</taxon>
        <taxon>Piloderma</taxon>
    </lineage>
</organism>
<accession>A0A0C3APP6</accession>
<reference evidence="3 4" key="1">
    <citation type="submission" date="2014-04" db="EMBL/GenBank/DDBJ databases">
        <authorList>
            <consortium name="DOE Joint Genome Institute"/>
            <person name="Kuo A."/>
            <person name="Tarkka M."/>
            <person name="Buscot F."/>
            <person name="Kohler A."/>
            <person name="Nagy L.G."/>
            <person name="Floudas D."/>
            <person name="Copeland A."/>
            <person name="Barry K.W."/>
            <person name="Cichocki N."/>
            <person name="Veneault-Fourrey C."/>
            <person name="LaButti K."/>
            <person name="Lindquist E.A."/>
            <person name="Lipzen A."/>
            <person name="Lundell T."/>
            <person name="Morin E."/>
            <person name="Murat C."/>
            <person name="Sun H."/>
            <person name="Tunlid A."/>
            <person name="Henrissat B."/>
            <person name="Grigoriev I.V."/>
            <person name="Hibbett D.S."/>
            <person name="Martin F."/>
            <person name="Nordberg H.P."/>
            <person name="Cantor M.N."/>
            <person name="Hua S.X."/>
        </authorList>
    </citation>
    <scope>NUCLEOTIDE SEQUENCE [LARGE SCALE GENOMIC DNA]</scope>
    <source>
        <strain evidence="3 4">F 1598</strain>
    </source>
</reference>
<feature type="compositionally biased region" description="Polar residues" evidence="1">
    <location>
        <begin position="89"/>
        <end position="131"/>
    </location>
</feature>
<name>A0A0C3APP6_PILCF</name>
<dbReference type="EMBL" id="KN833328">
    <property type="protein sequence ID" value="KIM71406.1"/>
    <property type="molecule type" value="Genomic_DNA"/>
</dbReference>
<gene>
    <name evidence="2" type="ORF">PILCRDRAFT_17105</name>
    <name evidence="3" type="ORF">PILCRDRAFT_663421</name>
</gene>